<dbReference type="AlphaFoldDB" id="A0AAV9U2G5"/>
<dbReference type="InterPro" id="IPR021986">
    <property type="entry name" value="Spherulin4"/>
</dbReference>
<feature type="compositionally biased region" description="Basic and acidic residues" evidence="1">
    <location>
        <begin position="133"/>
        <end position="144"/>
    </location>
</feature>
<dbReference type="Proteomes" id="UP001375240">
    <property type="component" value="Unassembled WGS sequence"/>
</dbReference>
<dbReference type="EMBL" id="JAVHNQ010000013">
    <property type="protein sequence ID" value="KAK6333961.1"/>
    <property type="molecule type" value="Genomic_DNA"/>
</dbReference>
<gene>
    <name evidence="3" type="ORF">TWF696_002472</name>
</gene>
<feature type="transmembrane region" description="Helical" evidence="2">
    <location>
        <begin position="52"/>
        <end position="73"/>
    </location>
</feature>
<accession>A0AAV9U2G5</accession>
<dbReference type="PANTHER" id="PTHR35040:SF9">
    <property type="entry name" value="4-LIKE CELL SURFACE PROTEIN, PUTATIVE (AFU_ORTHOLOGUE AFUA_4G14080)-RELATED"/>
    <property type="match status" value="1"/>
</dbReference>
<name>A0AAV9U2G5_9PEZI</name>
<dbReference type="Pfam" id="PF12138">
    <property type="entry name" value="Spherulin4"/>
    <property type="match status" value="1"/>
</dbReference>
<proteinExistence type="predicted"/>
<keyword evidence="4" id="KW-1185">Reference proteome</keyword>
<evidence type="ECO:0000313" key="3">
    <source>
        <dbReference type="EMBL" id="KAK6333961.1"/>
    </source>
</evidence>
<reference evidence="3 4" key="1">
    <citation type="submission" date="2019-10" db="EMBL/GenBank/DDBJ databases">
        <authorList>
            <person name="Palmer J.M."/>
        </authorList>
    </citation>
    <scope>NUCLEOTIDE SEQUENCE [LARGE SCALE GENOMIC DNA]</scope>
    <source>
        <strain evidence="3 4">TWF696</strain>
    </source>
</reference>
<evidence type="ECO:0000256" key="2">
    <source>
        <dbReference type="SAM" id="Phobius"/>
    </source>
</evidence>
<sequence>MNRPYLGPEKIPEIHFIDYNIDNENHGEHRSLIQRTAHEGTGYRRSDFRQKVMTAVIVLLLTGLAAVICALQSGCEGEGTANEDCHPKLTSSLFKWNLVWNKLGEPPPYVGLTDPDNVWKRPRGWAGGDPYPELDRRSEGEAWKNPKGWKPIHDLEPEKRSQKATGPPSEATDSSMITPLYCAPGDNATNWQSTFETINSSSSVYFTIIVNPENGPGTGDLNGDLQAGIEKLKSFPNVRVLGYVHQSYGARDLSDIESDLDAYASWREPKTDITLDGIFFDESPADAAHAPYVATVNAYAKDRGLDIVMQNPGTVPDEAYFEPGQQTDVNVIFEGGFHNYASTEGAYDGVAAKYGVSNSALGLIIYDGPTDANDVQTAVAKMTKQVGHVFMSGSSRDNALTANPVNNIQVFTTAMVLALP</sequence>
<feature type="region of interest" description="Disordered" evidence="1">
    <location>
        <begin position="123"/>
        <end position="175"/>
    </location>
</feature>
<comment type="caution">
    <text evidence="3">The sequence shown here is derived from an EMBL/GenBank/DDBJ whole genome shotgun (WGS) entry which is preliminary data.</text>
</comment>
<protein>
    <recommendedName>
        <fullName evidence="5">Spherulin-4</fullName>
    </recommendedName>
</protein>
<keyword evidence="2" id="KW-1133">Transmembrane helix</keyword>
<keyword evidence="2" id="KW-0812">Transmembrane</keyword>
<evidence type="ECO:0000313" key="4">
    <source>
        <dbReference type="Proteomes" id="UP001375240"/>
    </source>
</evidence>
<evidence type="ECO:0000256" key="1">
    <source>
        <dbReference type="SAM" id="MobiDB-lite"/>
    </source>
</evidence>
<evidence type="ECO:0008006" key="5">
    <source>
        <dbReference type="Google" id="ProtNLM"/>
    </source>
</evidence>
<keyword evidence="2" id="KW-0472">Membrane</keyword>
<feature type="compositionally biased region" description="Basic and acidic residues" evidence="1">
    <location>
        <begin position="151"/>
        <end position="161"/>
    </location>
</feature>
<dbReference type="PANTHER" id="PTHR35040">
    <property type="match status" value="1"/>
</dbReference>
<organism evidence="3 4">
    <name type="scientific">Orbilia brochopaga</name>
    <dbReference type="NCBI Taxonomy" id="3140254"/>
    <lineage>
        <taxon>Eukaryota</taxon>
        <taxon>Fungi</taxon>
        <taxon>Dikarya</taxon>
        <taxon>Ascomycota</taxon>
        <taxon>Pezizomycotina</taxon>
        <taxon>Orbiliomycetes</taxon>
        <taxon>Orbiliales</taxon>
        <taxon>Orbiliaceae</taxon>
        <taxon>Orbilia</taxon>
    </lineage>
</organism>